<accession>A0A1I6JCT2</accession>
<dbReference type="Proteomes" id="UP000199462">
    <property type="component" value="Unassembled WGS sequence"/>
</dbReference>
<evidence type="ECO:0000313" key="2">
    <source>
        <dbReference type="EMBL" id="SFR76823.1"/>
    </source>
</evidence>
<dbReference type="RefSeq" id="WP_091903397.1">
    <property type="nucleotide sequence ID" value="NZ_CANMNE010000001.1"/>
</dbReference>
<dbReference type="CDD" id="cd07247">
    <property type="entry name" value="SgaA_N_like"/>
    <property type="match status" value="1"/>
</dbReference>
<keyword evidence="3" id="KW-1185">Reference proteome</keyword>
<name>A0A1I6JCT2_9FLAO</name>
<dbReference type="Gene3D" id="3.10.180.10">
    <property type="entry name" value="2,3-Dihydroxybiphenyl 1,2-Dioxygenase, domain 1"/>
    <property type="match status" value="1"/>
</dbReference>
<organism evidence="2 3">
    <name type="scientific">Maribacter stanieri</name>
    <dbReference type="NCBI Taxonomy" id="440514"/>
    <lineage>
        <taxon>Bacteria</taxon>
        <taxon>Pseudomonadati</taxon>
        <taxon>Bacteroidota</taxon>
        <taxon>Flavobacteriia</taxon>
        <taxon>Flavobacteriales</taxon>
        <taxon>Flavobacteriaceae</taxon>
        <taxon>Maribacter</taxon>
    </lineage>
</organism>
<evidence type="ECO:0000313" key="3">
    <source>
        <dbReference type="Proteomes" id="UP000199462"/>
    </source>
</evidence>
<sequence>MKKRILCSAVILSFCIIACKGQGKSSTENQQTDSNETHKMSDMKSFISIFEIPATDISRAVDFYQAILDINIEKMEFPEMQMGIFPYEGQMITGVIMKAEGYKPSAEGVTIYLNGGDNLQIILDKVEENDGKIIVPKSPHADESGYYAIFLDSEGNKIGLHSPN</sequence>
<dbReference type="PANTHER" id="PTHR33993">
    <property type="entry name" value="GLYOXALASE-RELATED"/>
    <property type="match status" value="1"/>
</dbReference>
<dbReference type="PANTHER" id="PTHR33993:SF2">
    <property type="entry name" value="VOC DOMAIN-CONTAINING PROTEIN"/>
    <property type="match status" value="1"/>
</dbReference>
<dbReference type="InterPro" id="IPR029068">
    <property type="entry name" value="Glyas_Bleomycin-R_OHBP_Dase"/>
</dbReference>
<dbReference type="STRING" id="440514.SAMN04488010_2601"/>
<dbReference type="PROSITE" id="PS51819">
    <property type="entry name" value="VOC"/>
    <property type="match status" value="1"/>
</dbReference>
<dbReference type="SUPFAM" id="SSF54593">
    <property type="entry name" value="Glyoxalase/Bleomycin resistance protein/Dihydroxybiphenyl dioxygenase"/>
    <property type="match status" value="1"/>
</dbReference>
<proteinExistence type="predicted"/>
<dbReference type="InterPro" id="IPR004360">
    <property type="entry name" value="Glyas_Fos-R_dOase_dom"/>
</dbReference>
<dbReference type="InterPro" id="IPR052164">
    <property type="entry name" value="Anthracycline_SecMetBiosynth"/>
</dbReference>
<gene>
    <name evidence="2" type="ORF">SAMN04488010_2601</name>
</gene>
<reference evidence="3" key="1">
    <citation type="submission" date="2016-10" db="EMBL/GenBank/DDBJ databases">
        <authorList>
            <person name="Varghese N."/>
            <person name="Submissions S."/>
        </authorList>
    </citation>
    <scope>NUCLEOTIDE SEQUENCE [LARGE SCALE GENOMIC DNA]</scope>
    <source>
        <strain evidence="3">DSM 19891</strain>
    </source>
</reference>
<feature type="domain" description="VOC" evidence="1">
    <location>
        <begin position="46"/>
        <end position="163"/>
    </location>
</feature>
<dbReference type="AlphaFoldDB" id="A0A1I6JCT2"/>
<dbReference type="EMBL" id="FOYX01000002">
    <property type="protein sequence ID" value="SFR76823.1"/>
    <property type="molecule type" value="Genomic_DNA"/>
</dbReference>
<dbReference type="Pfam" id="PF00903">
    <property type="entry name" value="Glyoxalase"/>
    <property type="match status" value="1"/>
</dbReference>
<evidence type="ECO:0000259" key="1">
    <source>
        <dbReference type="PROSITE" id="PS51819"/>
    </source>
</evidence>
<dbReference type="InterPro" id="IPR037523">
    <property type="entry name" value="VOC_core"/>
</dbReference>
<protein>
    <recommendedName>
        <fullName evidence="1">VOC domain-containing protein</fullName>
    </recommendedName>
</protein>